<dbReference type="AlphaFoldDB" id="A0A8B8F7V7"/>
<evidence type="ECO:0000259" key="5">
    <source>
        <dbReference type="Pfam" id="PF00151"/>
    </source>
</evidence>
<dbReference type="Gene3D" id="3.40.50.1820">
    <property type="entry name" value="alpha/beta hydrolase"/>
    <property type="match status" value="1"/>
</dbReference>
<dbReference type="SUPFAM" id="SSF53474">
    <property type="entry name" value="alpha/beta-Hydrolases"/>
    <property type="match status" value="1"/>
</dbReference>
<dbReference type="OrthoDB" id="8183961at2759"/>
<evidence type="ECO:0000256" key="4">
    <source>
        <dbReference type="RuleBase" id="RU004262"/>
    </source>
</evidence>
<name>A0A8B8F7V7_9HEMI</name>
<evidence type="ECO:0000313" key="9">
    <source>
        <dbReference type="RefSeq" id="XP_025406427.1"/>
    </source>
</evidence>
<evidence type="ECO:0000313" key="6">
    <source>
        <dbReference type="Proteomes" id="UP000694846"/>
    </source>
</evidence>
<dbReference type="GO" id="GO:0016042">
    <property type="term" value="P:lipid catabolic process"/>
    <property type="evidence" value="ECO:0007669"/>
    <property type="project" value="TreeGrafter"/>
</dbReference>
<keyword evidence="6" id="KW-1185">Reference proteome</keyword>
<dbReference type="PANTHER" id="PTHR11610:SF36">
    <property type="entry name" value="LIPASE MEMBER H-A-LIKE PROTEIN"/>
    <property type="match status" value="1"/>
</dbReference>
<dbReference type="Pfam" id="PF00151">
    <property type="entry name" value="Lipase"/>
    <property type="match status" value="1"/>
</dbReference>
<dbReference type="InterPro" id="IPR000734">
    <property type="entry name" value="TAG_lipase"/>
</dbReference>
<protein>
    <submittedName>
        <fullName evidence="7 8">Phospholipase A1-like isoform X1</fullName>
    </submittedName>
</protein>
<organism evidence="6 9">
    <name type="scientific">Sipha flava</name>
    <name type="common">yellow sugarcane aphid</name>
    <dbReference type="NCBI Taxonomy" id="143950"/>
    <lineage>
        <taxon>Eukaryota</taxon>
        <taxon>Metazoa</taxon>
        <taxon>Ecdysozoa</taxon>
        <taxon>Arthropoda</taxon>
        <taxon>Hexapoda</taxon>
        <taxon>Insecta</taxon>
        <taxon>Pterygota</taxon>
        <taxon>Neoptera</taxon>
        <taxon>Paraneoptera</taxon>
        <taxon>Hemiptera</taxon>
        <taxon>Sternorrhyncha</taxon>
        <taxon>Aphidomorpha</taxon>
        <taxon>Aphidoidea</taxon>
        <taxon>Aphididae</taxon>
        <taxon>Sipha</taxon>
    </lineage>
</organism>
<dbReference type="RefSeq" id="XP_025406426.1">
    <property type="nucleotide sequence ID" value="XM_025550641.1"/>
</dbReference>
<dbReference type="Proteomes" id="UP000694846">
    <property type="component" value="Unplaced"/>
</dbReference>
<dbReference type="InterPro" id="IPR029058">
    <property type="entry name" value="AB_hydrolase_fold"/>
</dbReference>
<gene>
    <name evidence="7 8 9" type="primary">LOC112680532</name>
</gene>
<dbReference type="GO" id="GO:0017171">
    <property type="term" value="F:serine hydrolase activity"/>
    <property type="evidence" value="ECO:0007669"/>
    <property type="project" value="TreeGrafter"/>
</dbReference>
<dbReference type="InterPro" id="IPR013818">
    <property type="entry name" value="Lipase"/>
</dbReference>
<dbReference type="PRINTS" id="PR00821">
    <property type="entry name" value="TAGLIPASE"/>
</dbReference>
<accession>A0A8B8F7V7</accession>
<evidence type="ECO:0000313" key="8">
    <source>
        <dbReference type="RefSeq" id="XP_025406426.1"/>
    </source>
</evidence>
<comment type="similarity">
    <text evidence="2 4">Belongs to the AB hydrolase superfamily. Lipase family.</text>
</comment>
<evidence type="ECO:0000313" key="7">
    <source>
        <dbReference type="RefSeq" id="XP_025406425.1"/>
    </source>
</evidence>
<evidence type="ECO:0000256" key="3">
    <source>
        <dbReference type="ARBA" id="ARBA00022525"/>
    </source>
</evidence>
<keyword evidence="3" id="KW-0964">Secreted</keyword>
<comment type="subcellular location">
    <subcellularLocation>
        <location evidence="1">Secreted</location>
    </subcellularLocation>
</comment>
<sequence length="335" mass="38363">MKIMKKKLVVIETLVLILINAFINNVSGVFFGSNDISYWRCKIKQSFHCPNPDVTFYLYTSDYRRRMKIDMRNKRSLYNSSWDPNKKNVIIIHGFNGAENNKVMVLLRNAYLERGDFNVFMVDWSPLTVYPCYLSSLRNSRLVGQCSAQLYAYLIYSGISKFQLHCVGHSLGAHICGMISNHLTEKQHKIIGLDPAKPLIDLFLMEEFRLTKNDADFVEVIHTNSGAYGENPQIGHVDFSINGGRMQPSCIHQPNIIKRSRCSHFKSVCYFASSLSKRGNKFLGLQCTETCDMVILPKGSNRISLLPMGIETPVWARGTFYVAYDDPDNFCRYDE</sequence>
<dbReference type="GeneID" id="112680532"/>
<proteinExistence type="inferred from homology"/>
<dbReference type="GO" id="GO:0016298">
    <property type="term" value="F:lipase activity"/>
    <property type="evidence" value="ECO:0007669"/>
    <property type="project" value="InterPro"/>
</dbReference>
<dbReference type="GO" id="GO:0005615">
    <property type="term" value="C:extracellular space"/>
    <property type="evidence" value="ECO:0007669"/>
    <property type="project" value="TreeGrafter"/>
</dbReference>
<dbReference type="RefSeq" id="XP_025406425.1">
    <property type="nucleotide sequence ID" value="XM_025550640.1"/>
</dbReference>
<feature type="domain" description="Lipase" evidence="5">
    <location>
        <begin position="50"/>
        <end position="289"/>
    </location>
</feature>
<evidence type="ECO:0000256" key="2">
    <source>
        <dbReference type="ARBA" id="ARBA00010701"/>
    </source>
</evidence>
<dbReference type="PANTHER" id="PTHR11610">
    <property type="entry name" value="LIPASE"/>
    <property type="match status" value="1"/>
</dbReference>
<evidence type="ECO:0000256" key="1">
    <source>
        <dbReference type="ARBA" id="ARBA00004613"/>
    </source>
</evidence>
<dbReference type="RefSeq" id="XP_025406427.1">
    <property type="nucleotide sequence ID" value="XM_025550642.1"/>
</dbReference>
<reference evidence="7 8" key="1">
    <citation type="submission" date="2025-04" db="UniProtKB">
        <authorList>
            <consortium name="RefSeq"/>
        </authorList>
    </citation>
    <scope>IDENTIFICATION</scope>
    <source>
        <tissue evidence="7 8">Whole body</tissue>
    </source>
</reference>